<reference evidence="5 6" key="1">
    <citation type="submission" date="2018-10" db="EMBL/GenBank/DDBJ databases">
        <authorList>
            <person name="Zhang X."/>
        </authorList>
    </citation>
    <scope>NUCLEOTIDE SEQUENCE [LARGE SCALE GENOMIC DNA]</scope>
    <source>
        <strain evidence="5 6">SK-G1</strain>
    </source>
</reference>
<dbReference type="PANTHER" id="PTHR42659:SF2">
    <property type="entry name" value="XANTHINE DEHYDROGENASE SUBUNIT C-RELATED"/>
    <property type="match status" value="1"/>
</dbReference>
<dbReference type="InterPro" id="IPR016166">
    <property type="entry name" value="FAD-bd_PCMH"/>
</dbReference>
<dbReference type="EMBL" id="CP033169">
    <property type="protein sequence ID" value="AYO29235.1"/>
    <property type="molecule type" value="Genomic_DNA"/>
</dbReference>
<dbReference type="Gene3D" id="3.30.390.50">
    <property type="entry name" value="CO dehydrogenase flavoprotein, C-terminal domain"/>
    <property type="match status" value="1"/>
</dbReference>
<sequence>MKLTGVEKCLFPGTLEEAAEILEHEGDNAAVVGGGLGIITARESAPGTLIFLEKIPLKYIKKEQNHLKVGARTSLSEFMNSPVLEKYLSGKVRSAMEGISTHLIRNQITLGGAVAGRAPYSDIVTLLMALRAKVVLRGQAGQKILSIDEYYGDFQDIRRQYIIEEIQLPEYEGDFAFAMERFTRNATDITLLNMAVLVKIEIGKVEEASVTVGSRPEPAYRFPEGEEFLKGKALSEDLARLFEDFVREKVDVRGDFRISEDYRRHVSGVFARRIVESLGGAS</sequence>
<dbReference type="InterPro" id="IPR005107">
    <property type="entry name" value="CO_DH_flav_C"/>
</dbReference>
<evidence type="ECO:0000256" key="1">
    <source>
        <dbReference type="ARBA" id="ARBA00022630"/>
    </source>
</evidence>
<feature type="domain" description="FAD-binding PCMH-type" evidence="4">
    <location>
        <begin position="1"/>
        <end position="173"/>
    </location>
</feature>
<dbReference type="SMART" id="SM01092">
    <property type="entry name" value="CO_deh_flav_C"/>
    <property type="match status" value="1"/>
</dbReference>
<dbReference type="GO" id="GO:0016491">
    <property type="term" value="F:oxidoreductase activity"/>
    <property type="evidence" value="ECO:0007669"/>
    <property type="project" value="UniProtKB-KW"/>
</dbReference>
<evidence type="ECO:0000259" key="4">
    <source>
        <dbReference type="PROSITE" id="PS51387"/>
    </source>
</evidence>
<dbReference type="PANTHER" id="PTHR42659">
    <property type="entry name" value="XANTHINE DEHYDROGENASE SUBUNIT C-RELATED"/>
    <property type="match status" value="1"/>
</dbReference>
<dbReference type="SUPFAM" id="SSF56176">
    <property type="entry name" value="FAD-binding/transporter-associated domain-like"/>
    <property type="match status" value="1"/>
</dbReference>
<evidence type="ECO:0000313" key="5">
    <source>
        <dbReference type="EMBL" id="AYO29235.1"/>
    </source>
</evidence>
<dbReference type="AlphaFoldDB" id="A0A3G2R1S5"/>
<keyword evidence="2" id="KW-0274">FAD</keyword>
<keyword evidence="1" id="KW-0285">Flavoprotein</keyword>
<evidence type="ECO:0000256" key="2">
    <source>
        <dbReference type="ARBA" id="ARBA00022827"/>
    </source>
</evidence>
<accession>A0A3G2R1S5</accession>
<organism evidence="5 6">
    <name type="scientific">Biomaibacter acetigenes</name>
    <dbReference type="NCBI Taxonomy" id="2316383"/>
    <lineage>
        <taxon>Bacteria</taxon>
        <taxon>Bacillati</taxon>
        <taxon>Bacillota</taxon>
        <taxon>Clostridia</taxon>
        <taxon>Thermosediminibacterales</taxon>
        <taxon>Tepidanaerobacteraceae</taxon>
        <taxon>Biomaibacter</taxon>
    </lineage>
</organism>
<evidence type="ECO:0000256" key="3">
    <source>
        <dbReference type="ARBA" id="ARBA00023002"/>
    </source>
</evidence>
<dbReference type="InterPro" id="IPR016169">
    <property type="entry name" value="FAD-bd_PCMH_sub2"/>
</dbReference>
<keyword evidence="6" id="KW-1185">Reference proteome</keyword>
<dbReference type="SUPFAM" id="SSF55447">
    <property type="entry name" value="CO dehydrogenase flavoprotein C-terminal domain-like"/>
    <property type="match status" value="1"/>
</dbReference>
<dbReference type="KEGG" id="bacg:D2962_00220"/>
<dbReference type="RefSeq" id="WP_122013761.1">
    <property type="nucleotide sequence ID" value="NZ_CP033169.1"/>
</dbReference>
<keyword evidence="3" id="KW-0560">Oxidoreductase</keyword>
<dbReference type="Gene3D" id="3.30.465.10">
    <property type="match status" value="1"/>
</dbReference>
<dbReference type="InterPro" id="IPR051312">
    <property type="entry name" value="Diverse_Substr_Oxidored"/>
</dbReference>
<gene>
    <name evidence="5" type="ORF">D2962_00220</name>
</gene>
<evidence type="ECO:0000313" key="6">
    <source>
        <dbReference type="Proteomes" id="UP000280960"/>
    </source>
</evidence>
<dbReference type="Proteomes" id="UP000280960">
    <property type="component" value="Chromosome"/>
</dbReference>
<dbReference type="PROSITE" id="PS51387">
    <property type="entry name" value="FAD_PCMH"/>
    <property type="match status" value="1"/>
</dbReference>
<name>A0A3G2R1S5_9FIRM</name>
<dbReference type="InterPro" id="IPR036683">
    <property type="entry name" value="CO_DH_flav_C_dom_sf"/>
</dbReference>
<dbReference type="InterPro" id="IPR002346">
    <property type="entry name" value="Mopterin_DH_FAD-bd"/>
</dbReference>
<dbReference type="GO" id="GO:0071949">
    <property type="term" value="F:FAD binding"/>
    <property type="evidence" value="ECO:0007669"/>
    <property type="project" value="InterPro"/>
</dbReference>
<dbReference type="Pfam" id="PF03450">
    <property type="entry name" value="CO_deh_flav_C"/>
    <property type="match status" value="1"/>
</dbReference>
<proteinExistence type="predicted"/>
<dbReference type="InterPro" id="IPR036318">
    <property type="entry name" value="FAD-bd_PCMH-like_sf"/>
</dbReference>
<dbReference type="Pfam" id="PF00941">
    <property type="entry name" value="FAD_binding_5"/>
    <property type="match status" value="1"/>
</dbReference>
<protein>
    <recommendedName>
        <fullName evidence="4">FAD-binding PCMH-type domain-containing protein</fullName>
    </recommendedName>
</protein>